<sequence>MAVSYIPAGRVTVNEFHRKPDDDQLSVFQEPSSVTSVAFCPKKPYNVASTSSVRLSLYDTVVCEPINQFSRFKRAVYGVKFRRDGELIAIGGEEGKLRLFDVTRTSGVGKTPLRSIRASQTSLRCVEFTVCGKMVYSMASDGLVKQWDIAETGSKPVIEFAAHNDAIRASAISASNDNLLLTGGYDHKVKLWDSRCSNDGAVVAMDAGFPVESVLFLNSENLIATAAGAVVKIWDITVGGRMLMSLQHHHKTVTSICLGTKGDVLLTGGIDRRINVFRLMNFSLLHSMSVASPVLGLAMSPDDKTMVVGMGQLLAVHRREPEAKAIVSAQIEKRSMIRTAPPKVRMQEVGKPKECVEISAKSSDQHRLSKIDSLLKGYQHAAAIRKMFQCEYCRQHSKCLGALLPAFL</sequence>
<reference evidence="8" key="1">
    <citation type="submission" date="2017-02" db="UniProtKB">
        <authorList>
            <consortium name="WormBaseParasite"/>
        </authorList>
    </citation>
    <scope>IDENTIFICATION</scope>
</reference>
<dbReference type="SUPFAM" id="SSF50978">
    <property type="entry name" value="WD40 repeat-like"/>
    <property type="match status" value="1"/>
</dbReference>
<reference evidence="6 7" key="2">
    <citation type="submission" date="2018-11" db="EMBL/GenBank/DDBJ databases">
        <authorList>
            <consortium name="Pathogen Informatics"/>
        </authorList>
    </citation>
    <scope>NUCLEOTIDE SEQUENCE [LARGE SCALE GENOMIC DNA]</scope>
    <source>
        <strain evidence="6 7">Costa Rica</strain>
    </source>
</reference>
<dbReference type="PANTHER" id="PTHR19924">
    <property type="entry name" value="UTP15 U3 SMALL NUCLEOLAR RNA-ASSOCIATED PROTEIN 15 FAMILY MEMBER"/>
    <property type="match status" value="1"/>
</dbReference>
<evidence type="ECO:0000313" key="6">
    <source>
        <dbReference type="EMBL" id="VDM59339.1"/>
    </source>
</evidence>
<dbReference type="InterPro" id="IPR015943">
    <property type="entry name" value="WD40/YVTN_repeat-like_dom_sf"/>
</dbReference>
<dbReference type="Pfam" id="PF00400">
    <property type="entry name" value="WD40"/>
    <property type="match status" value="4"/>
</dbReference>
<feature type="repeat" description="WD" evidence="5">
    <location>
        <begin position="246"/>
        <end position="287"/>
    </location>
</feature>
<keyword evidence="3" id="KW-0677">Repeat</keyword>
<organism evidence="8">
    <name type="scientific">Angiostrongylus costaricensis</name>
    <name type="common">Nematode worm</name>
    <dbReference type="NCBI Taxonomy" id="334426"/>
    <lineage>
        <taxon>Eukaryota</taxon>
        <taxon>Metazoa</taxon>
        <taxon>Ecdysozoa</taxon>
        <taxon>Nematoda</taxon>
        <taxon>Chromadorea</taxon>
        <taxon>Rhabditida</taxon>
        <taxon>Rhabditina</taxon>
        <taxon>Rhabditomorpha</taxon>
        <taxon>Strongyloidea</taxon>
        <taxon>Metastrongylidae</taxon>
        <taxon>Angiostrongylus</taxon>
    </lineage>
</organism>
<comment type="subcellular location">
    <subcellularLocation>
        <location evidence="1">Nucleus</location>
        <location evidence="1">Nucleolus</location>
    </subcellularLocation>
</comment>
<proteinExistence type="predicted"/>
<dbReference type="EMBL" id="UYYA01004072">
    <property type="protein sequence ID" value="VDM59339.1"/>
    <property type="molecule type" value="Genomic_DNA"/>
</dbReference>
<evidence type="ECO:0000256" key="3">
    <source>
        <dbReference type="ARBA" id="ARBA00022737"/>
    </source>
</evidence>
<dbReference type="Proteomes" id="UP000267027">
    <property type="component" value="Unassembled WGS sequence"/>
</dbReference>
<keyword evidence="2 5" id="KW-0853">WD repeat</keyword>
<keyword evidence="7" id="KW-1185">Reference proteome</keyword>
<dbReference type="OMA" id="ATIHCVE"/>
<dbReference type="PANTHER" id="PTHR19924:SF26">
    <property type="entry name" value="U3 SMALL NUCLEOLAR RNA-ASSOCIATED PROTEIN 15 HOMOLOG"/>
    <property type="match status" value="1"/>
</dbReference>
<keyword evidence="4" id="KW-0539">Nucleus</keyword>
<dbReference type="WBParaSite" id="ACOC_0000775301-mRNA-1">
    <property type="protein sequence ID" value="ACOC_0000775301-mRNA-1"/>
    <property type="gene ID" value="ACOC_0000775301"/>
</dbReference>
<evidence type="ECO:0000256" key="5">
    <source>
        <dbReference type="PROSITE-ProRule" id="PRU00221"/>
    </source>
</evidence>
<name>A0A0R3PQT5_ANGCS</name>
<dbReference type="PROSITE" id="PS50294">
    <property type="entry name" value="WD_REPEATS_REGION"/>
    <property type="match status" value="1"/>
</dbReference>
<evidence type="ECO:0000313" key="8">
    <source>
        <dbReference type="WBParaSite" id="ACOC_0000775301-mRNA-1"/>
    </source>
</evidence>
<dbReference type="AlphaFoldDB" id="A0A0R3PQT5"/>
<dbReference type="GO" id="GO:0045943">
    <property type="term" value="P:positive regulation of transcription by RNA polymerase I"/>
    <property type="evidence" value="ECO:0007669"/>
    <property type="project" value="TreeGrafter"/>
</dbReference>
<evidence type="ECO:0000256" key="1">
    <source>
        <dbReference type="ARBA" id="ARBA00004604"/>
    </source>
</evidence>
<dbReference type="STRING" id="334426.A0A0R3PQT5"/>
<dbReference type="GO" id="GO:0006364">
    <property type="term" value="P:rRNA processing"/>
    <property type="evidence" value="ECO:0007669"/>
    <property type="project" value="TreeGrafter"/>
</dbReference>
<dbReference type="PROSITE" id="PS50082">
    <property type="entry name" value="WD_REPEATS_2"/>
    <property type="match status" value="2"/>
</dbReference>
<dbReference type="InterPro" id="IPR001680">
    <property type="entry name" value="WD40_rpt"/>
</dbReference>
<dbReference type="SMART" id="SM00320">
    <property type="entry name" value="WD40"/>
    <property type="match status" value="6"/>
</dbReference>
<evidence type="ECO:0000256" key="2">
    <source>
        <dbReference type="ARBA" id="ARBA00022574"/>
    </source>
</evidence>
<evidence type="ECO:0000256" key="4">
    <source>
        <dbReference type="ARBA" id="ARBA00023242"/>
    </source>
</evidence>
<accession>A0A0R3PQT5</accession>
<feature type="repeat" description="WD" evidence="5">
    <location>
        <begin position="160"/>
        <end position="193"/>
    </location>
</feature>
<evidence type="ECO:0000313" key="7">
    <source>
        <dbReference type="Proteomes" id="UP000267027"/>
    </source>
</evidence>
<dbReference type="Gene3D" id="2.130.10.10">
    <property type="entry name" value="YVTN repeat-like/Quinoprotein amine dehydrogenase"/>
    <property type="match status" value="2"/>
</dbReference>
<dbReference type="InterPro" id="IPR036322">
    <property type="entry name" value="WD40_repeat_dom_sf"/>
</dbReference>
<dbReference type="OrthoDB" id="431715at2759"/>
<dbReference type="GO" id="GO:0005730">
    <property type="term" value="C:nucleolus"/>
    <property type="evidence" value="ECO:0007669"/>
    <property type="project" value="UniProtKB-SubCell"/>
</dbReference>
<gene>
    <name evidence="6" type="ORF">ACOC_LOCUS7754</name>
</gene>
<protein>
    <submittedName>
        <fullName evidence="8">WD_REPEATS_REGION domain-containing protein</fullName>
    </submittedName>
</protein>